<sequence length="58" mass="6723">MMDRNTMQRNSDATPVVDLLPNIVSRRAREKKMISRFRSFIAKRAKSTTTIVKRNTPS</sequence>
<reference evidence="2" key="1">
    <citation type="journal article" date="2020" name="Nat. Commun.">
        <title>Genome sequence of the cluster root forming white lupin.</title>
        <authorList>
            <person name="Hufnagel B."/>
            <person name="Marques A."/>
            <person name="Soriano A."/>
            <person name="Marques L."/>
            <person name="Divol F."/>
            <person name="Doumas P."/>
            <person name="Sallet E."/>
            <person name="Mancinotti D."/>
            <person name="Carrere S."/>
            <person name="Marande W."/>
            <person name="Arribat S."/>
            <person name="Keller J."/>
            <person name="Huneau C."/>
            <person name="Blein T."/>
            <person name="Aime D."/>
            <person name="Laguerre M."/>
            <person name="Taylor J."/>
            <person name="Schubert V."/>
            <person name="Nelson M."/>
            <person name="Geu-Flores F."/>
            <person name="Crespi M."/>
            <person name="Gallardo-Guerrero K."/>
            <person name="Delaux P.-M."/>
            <person name="Salse J."/>
            <person name="Berges H."/>
            <person name="Guyot R."/>
            <person name="Gouzy J."/>
            <person name="Peret B."/>
        </authorList>
    </citation>
    <scope>NUCLEOTIDE SEQUENCE [LARGE SCALE GENOMIC DNA]</scope>
    <source>
        <strain evidence="2">cv. Amiga</strain>
    </source>
</reference>
<keyword evidence="2" id="KW-1185">Reference proteome</keyword>
<comment type="caution">
    <text evidence="1">The sequence shown here is derived from an EMBL/GenBank/DDBJ whole genome shotgun (WGS) entry which is preliminary data.</text>
</comment>
<dbReference type="AlphaFoldDB" id="A0A6A4NIG6"/>
<evidence type="ECO:0000313" key="2">
    <source>
        <dbReference type="Proteomes" id="UP000447434"/>
    </source>
</evidence>
<dbReference type="EMBL" id="WOCE01000022">
    <property type="protein sequence ID" value="KAE9588621.1"/>
    <property type="molecule type" value="Genomic_DNA"/>
</dbReference>
<proteinExistence type="predicted"/>
<protein>
    <submittedName>
        <fullName evidence="1">Uncharacterized protein</fullName>
    </submittedName>
</protein>
<evidence type="ECO:0000313" key="1">
    <source>
        <dbReference type="EMBL" id="KAE9588621.1"/>
    </source>
</evidence>
<dbReference type="Proteomes" id="UP000447434">
    <property type="component" value="Chromosome 22"/>
</dbReference>
<organism evidence="1 2">
    <name type="scientific">Lupinus albus</name>
    <name type="common">White lupine</name>
    <name type="synonym">Lupinus termis</name>
    <dbReference type="NCBI Taxonomy" id="3870"/>
    <lineage>
        <taxon>Eukaryota</taxon>
        <taxon>Viridiplantae</taxon>
        <taxon>Streptophyta</taxon>
        <taxon>Embryophyta</taxon>
        <taxon>Tracheophyta</taxon>
        <taxon>Spermatophyta</taxon>
        <taxon>Magnoliopsida</taxon>
        <taxon>eudicotyledons</taxon>
        <taxon>Gunneridae</taxon>
        <taxon>Pentapetalae</taxon>
        <taxon>rosids</taxon>
        <taxon>fabids</taxon>
        <taxon>Fabales</taxon>
        <taxon>Fabaceae</taxon>
        <taxon>Papilionoideae</taxon>
        <taxon>50 kb inversion clade</taxon>
        <taxon>genistoids sensu lato</taxon>
        <taxon>core genistoids</taxon>
        <taxon>Genisteae</taxon>
        <taxon>Lupinus</taxon>
    </lineage>
</organism>
<name>A0A6A4NIG6_LUPAL</name>
<gene>
    <name evidence="1" type="ORF">Lalb_Chr22g0357261</name>
</gene>
<accession>A0A6A4NIG6</accession>